<accession>A0A8D5FQ20</accession>
<dbReference type="InterPro" id="IPR003746">
    <property type="entry name" value="DUF167"/>
</dbReference>
<gene>
    <name evidence="2" type="ORF">DGMP_00290</name>
</gene>
<dbReference type="NCBIfam" id="TIGR00251">
    <property type="entry name" value="DUF167 family protein"/>
    <property type="match status" value="1"/>
</dbReference>
<dbReference type="Proteomes" id="UP000826725">
    <property type="component" value="Chromosome"/>
</dbReference>
<dbReference type="PANTHER" id="PTHR13420">
    <property type="entry name" value="UPF0235 PROTEIN C15ORF40"/>
    <property type="match status" value="1"/>
</dbReference>
<name>A0A8D5FQ20_9BACT</name>
<dbReference type="HAMAP" id="MF_00634">
    <property type="entry name" value="UPF0235"/>
    <property type="match status" value="1"/>
</dbReference>
<keyword evidence="3" id="KW-1185">Reference proteome</keyword>
<dbReference type="RefSeq" id="WP_228855573.1">
    <property type="nucleotide sequence ID" value="NZ_AP024086.1"/>
</dbReference>
<dbReference type="SMART" id="SM01152">
    <property type="entry name" value="DUF167"/>
    <property type="match status" value="1"/>
</dbReference>
<dbReference type="KEGG" id="dbk:DGMP_00290"/>
<reference evidence="2" key="1">
    <citation type="submission" date="2020-09" db="EMBL/GenBank/DDBJ databases">
        <title>Desulfogranum mesoprofundum gen. nov., sp. nov., a novel mesophilic, sulfate-reducing chemolithoautotroph isolated from a deep-sea hydrothermal vent chimney in the Suiyo Seamount.</title>
        <authorList>
            <person name="Hashimoto Y."/>
            <person name="Nakagawa S."/>
        </authorList>
    </citation>
    <scope>NUCLEOTIDE SEQUENCE</scope>
    <source>
        <strain evidence="2">KT2</strain>
    </source>
</reference>
<proteinExistence type="inferred from homology"/>
<comment type="similarity">
    <text evidence="1">Belongs to the UPF0235 family.</text>
</comment>
<evidence type="ECO:0000256" key="1">
    <source>
        <dbReference type="HAMAP-Rule" id="MF_00634"/>
    </source>
</evidence>
<organism evidence="2 3">
    <name type="scientific">Desulfomarina profundi</name>
    <dbReference type="NCBI Taxonomy" id="2772557"/>
    <lineage>
        <taxon>Bacteria</taxon>
        <taxon>Pseudomonadati</taxon>
        <taxon>Thermodesulfobacteriota</taxon>
        <taxon>Desulfobulbia</taxon>
        <taxon>Desulfobulbales</taxon>
        <taxon>Desulfobulbaceae</taxon>
        <taxon>Desulfomarina</taxon>
    </lineage>
</organism>
<evidence type="ECO:0000313" key="2">
    <source>
        <dbReference type="EMBL" id="BCL59336.1"/>
    </source>
</evidence>
<dbReference type="AlphaFoldDB" id="A0A8D5FQ20"/>
<evidence type="ECO:0000313" key="3">
    <source>
        <dbReference type="Proteomes" id="UP000826725"/>
    </source>
</evidence>
<sequence length="98" mass="11054">MSFLSTAKDGSLLLRVHIQPRASKTKIVGLYDGTLKIAVSAPPVEGRANKEIIQFLAKKMKIPRSDVRVKSGLQSRRKSLELKNIRESEVRRLLEVKE</sequence>
<dbReference type="Pfam" id="PF02594">
    <property type="entry name" value="DUF167"/>
    <property type="match status" value="1"/>
</dbReference>
<dbReference type="PANTHER" id="PTHR13420:SF7">
    <property type="entry name" value="UPF0235 PROTEIN C15ORF40"/>
    <property type="match status" value="1"/>
</dbReference>
<dbReference type="EMBL" id="AP024086">
    <property type="protein sequence ID" value="BCL59336.1"/>
    <property type="molecule type" value="Genomic_DNA"/>
</dbReference>
<dbReference type="GO" id="GO:0005737">
    <property type="term" value="C:cytoplasm"/>
    <property type="evidence" value="ECO:0007669"/>
    <property type="project" value="TreeGrafter"/>
</dbReference>
<protein>
    <recommendedName>
        <fullName evidence="1">UPF0235 protein DGMP_00290</fullName>
    </recommendedName>
</protein>